<organism evidence="1 2">
    <name type="scientific">Ostreibacterium oceani</name>
    <dbReference type="NCBI Taxonomy" id="2654998"/>
    <lineage>
        <taxon>Bacteria</taxon>
        <taxon>Pseudomonadati</taxon>
        <taxon>Pseudomonadota</taxon>
        <taxon>Gammaproteobacteria</taxon>
        <taxon>Cardiobacteriales</taxon>
        <taxon>Ostreibacteriaceae</taxon>
        <taxon>Ostreibacterium</taxon>
    </lineage>
</organism>
<dbReference type="EMBL" id="WHNW01000007">
    <property type="protein sequence ID" value="MPV86433.1"/>
    <property type="molecule type" value="Genomic_DNA"/>
</dbReference>
<name>A0A6N7EWY0_9GAMM</name>
<dbReference type="Proteomes" id="UP000471298">
    <property type="component" value="Unassembled WGS sequence"/>
</dbReference>
<accession>A0A6N7EWY0</accession>
<comment type="caution">
    <text evidence="1">The sequence shown here is derived from an EMBL/GenBank/DDBJ whole genome shotgun (WGS) entry which is preliminary data.</text>
</comment>
<sequence length="245" mass="28188">MPYAKRYLQTKKMKKSITIFTILICLTGFRQSELILPNTGETLEDLIPDNWKLLDATSGDLNQDGISDLVFAIQKTDRKNIKLNDGVGADTIDLNPRILAIYFGTKTEGFNKQLVSEDFIILRDSPSMDEPFEGFSINKNGILDINFRFWYSAGSWSMSNHKYRFRFQNNEFALIGYDSNEAHRATGEITDYSINFLTKKMKISKGNFSNDEAESVEWKEFHLEKLLTIKSIKKPFELAFNGIYL</sequence>
<proteinExistence type="predicted"/>
<dbReference type="AlphaFoldDB" id="A0A6N7EWY0"/>
<protein>
    <submittedName>
        <fullName evidence="1">Uncharacterized protein</fullName>
    </submittedName>
</protein>
<keyword evidence="2" id="KW-1185">Reference proteome</keyword>
<dbReference type="InParanoid" id="A0A6N7EWY0"/>
<dbReference type="RefSeq" id="WP_152810429.1">
    <property type="nucleotide sequence ID" value="NZ_WHNW01000007.1"/>
</dbReference>
<evidence type="ECO:0000313" key="1">
    <source>
        <dbReference type="EMBL" id="MPV86433.1"/>
    </source>
</evidence>
<reference evidence="1 2" key="1">
    <citation type="submission" date="2019-10" db="EMBL/GenBank/DDBJ databases">
        <title>Cardiobacteriales fam. a chemoheterotrophic member of the order Cardiobacteriales, and proposal of Cardiobacteriales fam. nov.</title>
        <authorList>
            <person name="Wang C."/>
        </authorList>
    </citation>
    <scope>NUCLEOTIDE SEQUENCE [LARGE SCALE GENOMIC DNA]</scope>
    <source>
        <strain evidence="1 2">ML27</strain>
    </source>
</reference>
<gene>
    <name evidence="1" type="ORF">GCU85_06780</name>
</gene>
<evidence type="ECO:0000313" key="2">
    <source>
        <dbReference type="Proteomes" id="UP000471298"/>
    </source>
</evidence>